<dbReference type="OrthoDB" id="213028at2"/>
<dbReference type="Gene3D" id="1.10.10.10">
    <property type="entry name" value="Winged helix-like DNA-binding domain superfamily/Winged helix DNA-binding domain"/>
    <property type="match status" value="1"/>
</dbReference>
<name>A0A1E7DPL4_9BACI</name>
<dbReference type="PANTHER" id="PTHR33221">
    <property type="entry name" value="WINGED HELIX-TURN-HELIX TRANSCRIPTIONAL REGULATOR, RRF2 FAMILY"/>
    <property type="match status" value="1"/>
</dbReference>
<dbReference type="AlphaFoldDB" id="A0A1E7DPL4"/>
<dbReference type="GO" id="GO:0003700">
    <property type="term" value="F:DNA-binding transcription factor activity"/>
    <property type="evidence" value="ECO:0007669"/>
    <property type="project" value="TreeGrafter"/>
</dbReference>
<accession>A0A1E7DPL4</accession>
<keyword evidence="2" id="KW-1185">Reference proteome</keyword>
<evidence type="ECO:0000313" key="2">
    <source>
        <dbReference type="Proteomes" id="UP000095658"/>
    </source>
</evidence>
<protein>
    <submittedName>
        <fullName evidence="1">Rrf2 family transcriptional regulator</fullName>
    </submittedName>
</protein>
<dbReference type="Proteomes" id="UP000095658">
    <property type="component" value="Unassembled WGS sequence"/>
</dbReference>
<dbReference type="GO" id="GO:0005829">
    <property type="term" value="C:cytosol"/>
    <property type="evidence" value="ECO:0007669"/>
    <property type="project" value="TreeGrafter"/>
</dbReference>
<dbReference type="InterPro" id="IPR000944">
    <property type="entry name" value="Tscrpt_reg_Rrf2"/>
</dbReference>
<proteinExistence type="predicted"/>
<gene>
    <name evidence="1" type="ORF">BA724_10155</name>
</gene>
<dbReference type="STRING" id="1714016.BA724_10155"/>
<dbReference type="PANTHER" id="PTHR33221:SF15">
    <property type="entry name" value="HTH-TYPE TRANSCRIPTIONAL REGULATOR YWGB-RELATED"/>
    <property type="match status" value="1"/>
</dbReference>
<dbReference type="InterPro" id="IPR036390">
    <property type="entry name" value="WH_DNA-bd_sf"/>
</dbReference>
<sequence length="139" mass="15278">MNSNFTIAVHSLVYLAYLPGHMASSEAIAHNVATNPARIRKVMSILRNSGFLKTKEGIRGGYMLGEDPEKITLGDVYEAIARGELQPNWQTGDPEQGCPVSSNTQSVMDYIFKEAEDTYASFLYQFTVASVLQKIKAGV</sequence>
<dbReference type="RefSeq" id="WP_069939208.1">
    <property type="nucleotide sequence ID" value="NZ_MAMP01000022.1"/>
</dbReference>
<dbReference type="InterPro" id="IPR036388">
    <property type="entry name" value="WH-like_DNA-bd_sf"/>
</dbReference>
<dbReference type="EMBL" id="MAMP01000022">
    <property type="protein sequence ID" value="OES44618.1"/>
    <property type="molecule type" value="Genomic_DNA"/>
</dbReference>
<dbReference type="PROSITE" id="PS51197">
    <property type="entry name" value="HTH_RRF2_2"/>
    <property type="match status" value="1"/>
</dbReference>
<evidence type="ECO:0000313" key="1">
    <source>
        <dbReference type="EMBL" id="OES44618.1"/>
    </source>
</evidence>
<dbReference type="Pfam" id="PF02082">
    <property type="entry name" value="Rrf2"/>
    <property type="match status" value="1"/>
</dbReference>
<dbReference type="SUPFAM" id="SSF46785">
    <property type="entry name" value="Winged helix' DNA-binding domain"/>
    <property type="match status" value="1"/>
</dbReference>
<organism evidence="1 2">
    <name type="scientific">Domibacillus iocasae</name>
    <dbReference type="NCBI Taxonomy" id="1714016"/>
    <lineage>
        <taxon>Bacteria</taxon>
        <taxon>Bacillati</taxon>
        <taxon>Bacillota</taxon>
        <taxon>Bacilli</taxon>
        <taxon>Bacillales</taxon>
        <taxon>Bacillaceae</taxon>
        <taxon>Domibacillus</taxon>
    </lineage>
</organism>
<reference evidence="1 2" key="1">
    <citation type="submission" date="2016-06" db="EMBL/GenBank/DDBJ databases">
        <title>Domibacillus iocasae genome sequencing.</title>
        <authorList>
            <person name="Verma A."/>
            <person name="Pal Y."/>
            <person name="Ojha A.K."/>
            <person name="Krishnamurthi S."/>
        </authorList>
    </citation>
    <scope>NUCLEOTIDE SEQUENCE [LARGE SCALE GENOMIC DNA]</scope>
    <source>
        <strain evidence="1 2">DSM 29979</strain>
    </source>
</reference>
<comment type="caution">
    <text evidence="1">The sequence shown here is derived from an EMBL/GenBank/DDBJ whole genome shotgun (WGS) entry which is preliminary data.</text>
</comment>